<name>A0AAW1UTS9_9CUCU</name>
<comment type="caution">
    <text evidence="1">The sequence shown here is derived from an EMBL/GenBank/DDBJ whole genome shotgun (WGS) entry which is preliminary data.</text>
</comment>
<dbReference type="InterPro" id="IPR040144">
    <property type="entry name" value="RAP1GDS1"/>
</dbReference>
<keyword evidence="2" id="KW-1185">Reference proteome</keyword>
<dbReference type="SUPFAM" id="SSF48371">
    <property type="entry name" value="ARM repeat"/>
    <property type="match status" value="1"/>
</dbReference>
<sequence length="281" mass="32483">MDEYWTNLHDSLNDNDTENVKRLLNSHEKNNANLKDIQIIKILLKQKDSQIIYLTTESIAEWAKIENNRNILTEKETLELLLELLNSKENTLNVVRALGNICYENENAAKLLSLEKILTLFYESTDITLLTKISGLLLNIFISNQDLQSFDKNKLLGHISSNLNDNSGLSVDETCLYSYILQIVYTLLAEYENEIIFSKNIYENIITIFKNSNIPELELICLQILYNASERDEVRKLLAESNVCERIIELIEKYKQLIDDEESRSILKMACDLINNILIEG</sequence>
<dbReference type="AlphaFoldDB" id="A0AAW1UTS9"/>
<evidence type="ECO:0000313" key="2">
    <source>
        <dbReference type="Proteomes" id="UP001431783"/>
    </source>
</evidence>
<dbReference type="GO" id="GO:0005085">
    <property type="term" value="F:guanyl-nucleotide exchange factor activity"/>
    <property type="evidence" value="ECO:0007669"/>
    <property type="project" value="InterPro"/>
</dbReference>
<dbReference type="InterPro" id="IPR016024">
    <property type="entry name" value="ARM-type_fold"/>
</dbReference>
<dbReference type="PANTHER" id="PTHR10957">
    <property type="entry name" value="RAP1 GTPASE-GDP DISSOCIATION STIMULATOR 1"/>
    <property type="match status" value="1"/>
</dbReference>
<protein>
    <submittedName>
        <fullName evidence="1">Uncharacterized protein</fullName>
    </submittedName>
</protein>
<dbReference type="EMBL" id="JARQZJ010000090">
    <property type="protein sequence ID" value="KAK9882944.1"/>
    <property type="molecule type" value="Genomic_DNA"/>
</dbReference>
<dbReference type="Gene3D" id="1.25.10.10">
    <property type="entry name" value="Leucine-rich Repeat Variant"/>
    <property type="match status" value="1"/>
</dbReference>
<dbReference type="Proteomes" id="UP001431783">
    <property type="component" value="Unassembled WGS sequence"/>
</dbReference>
<organism evidence="1 2">
    <name type="scientific">Henosepilachna vigintioctopunctata</name>
    <dbReference type="NCBI Taxonomy" id="420089"/>
    <lineage>
        <taxon>Eukaryota</taxon>
        <taxon>Metazoa</taxon>
        <taxon>Ecdysozoa</taxon>
        <taxon>Arthropoda</taxon>
        <taxon>Hexapoda</taxon>
        <taxon>Insecta</taxon>
        <taxon>Pterygota</taxon>
        <taxon>Neoptera</taxon>
        <taxon>Endopterygota</taxon>
        <taxon>Coleoptera</taxon>
        <taxon>Polyphaga</taxon>
        <taxon>Cucujiformia</taxon>
        <taxon>Coccinelloidea</taxon>
        <taxon>Coccinellidae</taxon>
        <taxon>Epilachninae</taxon>
        <taxon>Epilachnini</taxon>
        <taxon>Henosepilachna</taxon>
    </lineage>
</organism>
<gene>
    <name evidence="1" type="ORF">WA026_023872</name>
</gene>
<proteinExistence type="predicted"/>
<reference evidence="1 2" key="1">
    <citation type="submission" date="2023-03" db="EMBL/GenBank/DDBJ databases">
        <title>Genome insight into feeding habits of ladybird beetles.</title>
        <authorList>
            <person name="Li H.-S."/>
            <person name="Huang Y.-H."/>
            <person name="Pang H."/>
        </authorList>
    </citation>
    <scope>NUCLEOTIDE SEQUENCE [LARGE SCALE GENOMIC DNA]</scope>
    <source>
        <strain evidence="1">SYSU_2023b</strain>
        <tissue evidence="1">Whole body</tissue>
    </source>
</reference>
<accession>A0AAW1UTS9</accession>
<dbReference type="InterPro" id="IPR011989">
    <property type="entry name" value="ARM-like"/>
</dbReference>
<evidence type="ECO:0000313" key="1">
    <source>
        <dbReference type="EMBL" id="KAK9882944.1"/>
    </source>
</evidence>